<dbReference type="EMBL" id="OU963871">
    <property type="protein sequence ID" value="CAH0383701.1"/>
    <property type="molecule type" value="Genomic_DNA"/>
</dbReference>
<evidence type="ECO:0000313" key="1">
    <source>
        <dbReference type="EMBL" id="CAH0383701.1"/>
    </source>
</evidence>
<keyword evidence="2" id="KW-1185">Reference proteome</keyword>
<sequence>MSPDLRNELLNDHLWEKLDEVLEIVRPIEEWLFNVQSNDMPFNQFLIAFKDISSKISAVLEKSDFLEDDEKETIRQILTDRKKKALKPIHCAAALLDPSLCNTLTPDEQSEAVDYLSTILIDLNLDLTKVLEEYANYSAKQGIFAKDHLGKRWIFNHMCGGKLSSVHLSLVKLRSKFCVCL</sequence>
<dbReference type="Proteomes" id="UP001152759">
    <property type="component" value="Chromosome 10"/>
</dbReference>
<reference evidence="1" key="1">
    <citation type="submission" date="2021-12" db="EMBL/GenBank/DDBJ databases">
        <authorList>
            <person name="King R."/>
        </authorList>
    </citation>
    <scope>NUCLEOTIDE SEQUENCE</scope>
</reference>
<gene>
    <name evidence="1" type="ORF">BEMITA_LOCUS3124</name>
</gene>
<organism evidence="1 2">
    <name type="scientific">Bemisia tabaci</name>
    <name type="common">Sweetpotato whitefly</name>
    <name type="synonym">Aleurodes tabaci</name>
    <dbReference type="NCBI Taxonomy" id="7038"/>
    <lineage>
        <taxon>Eukaryota</taxon>
        <taxon>Metazoa</taxon>
        <taxon>Ecdysozoa</taxon>
        <taxon>Arthropoda</taxon>
        <taxon>Hexapoda</taxon>
        <taxon>Insecta</taxon>
        <taxon>Pterygota</taxon>
        <taxon>Neoptera</taxon>
        <taxon>Paraneoptera</taxon>
        <taxon>Hemiptera</taxon>
        <taxon>Sternorrhyncha</taxon>
        <taxon>Aleyrodoidea</taxon>
        <taxon>Aleyrodidae</taxon>
        <taxon>Aleyrodinae</taxon>
        <taxon>Bemisia</taxon>
    </lineage>
</organism>
<dbReference type="SUPFAM" id="SSF53098">
    <property type="entry name" value="Ribonuclease H-like"/>
    <property type="match status" value="1"/>
</dbReference>
<proteinExistence type="predicted"/>
<dbReference type="AlphaFoldDB" id="A0A9P0A0J7"/>
<dbReference type="InterPro" id="IPR012337">
    <property type="entry name" value="RNaseH-like_sf"/>
</dbReference>
<protein>
    <submittedName>
        <fullName evidence="1">Uncharacterized protein</fullName>
    </submittedName>
</protein>
<name>A0A9P0A0J7_BEMTA</name>
<accession>A0A9P0A0J7</accession>
<evidence type="ECO:0000313" key="2">
    <source>
        <dbReference type="Proteomes" id="UP001152759"/>
    </source>
</evidence>